<dbReference type="AlphaFoldDB" id="A0A5B2XPM1"/>
<name>A0A5B2XPM1_9PSEU</name>
<keyword evidence="2" id="KW-1133">Transmembrane helix</keyword>
<accession>A0A5B2XPM1</accession>
<dbReference type="RefSeq" id="WP_149848639.1">
    <property type="nucleotide sequence ID" value="NZ_VUOB01000010.1"/>
</dbReference>
<reference evidence="3 4" key="2">
    <citation type="submission" date="2019-09" db="EMBL/GenBank/DDBJ databases">
        <authorList>
            <person name="Jin C."/>
        </authorList>
    </citation>
    <scope>NUCLEOTIDE SEQUENCE [LARGE SCALE GENOMIC DNA]</scope>
    <source>
        <strain evidence="3 4">AN110305</strain>
    </source>
</reference>
<feature type="transmembrane region" description="Helical" evidence="2">
    <location>
        <begin position="161"/>
        <end position="180"/>
    </location>
</feature>
<feature type="transmembrane region" description="Helical" evidence="2">
    <location>
        <begin position="91"/>
        <end position="112"/>
    </location>
</feature>
<proteinExistence type="predicted"/>
<keyword evidence="4" id="KW-1185">Reference proteome</keyword>
<keyword evidence="2" id="KW-0472">Membrane</keyword>
<feature type="compositionally biased region" description="Low complexity" evidence="1">
    <location>
        <begin position="18"/>
        <end position="61"/>
    </location>
</feature>
<evidence type="ECO:0000313" key="3">
    <source>
        <dbReference type="EMBL" id="KAA2264841.1"/>
    </source>
</evidence>
<gene>
    <name evidence="3" type="ORF">F0L68_07125</name>
</gene>
<organism evidence="3 4">
    <name type="scientific">Solihabitans fulvus</name>
    <dbReference type="NCBI Taxonomy" id="1892852"/>
    <lineage>
        <taxon>Bacteria</taxon>
        <taxon>Bacillati</taxon>
        <taxon>Actinomycetota</taxon>
        <taxon>Actinomycetes</taxon>
        <taxon>Pseudonocardiales</taxon>
        <taxon>Pseudonocardiaceae</taxon>
        <taxon>Solihabitans</taxon>
    </lineage>
</organism>
<keyword evidence="2" id="KW-0812">Transmembrane</keyword>
<feature type="region of interest" description="Disordered" evidence="1">
    <location>
        <begin position="1"/>
        <end position="61"/>
    </location>
</feature>
<reference evidence="3 4" key="1">
    <citation type="submission" date="2019-09" db="EMBL/GenBank/DDBJ databases">
        <title>Goodfellowia gen. nov., a new genus of the Pseudonocardineae related to Actinoalloteichus, containing Goodfellowia coeruleoviolacea gen. nov., comb. nov. gen. nov., comb. nov.</title>
        <authorList>
            <person name="Labeda D."/>
        </authorList>
    </citation>
    <scope>NUCLEOTIDE SEQUENCE [LARGE SCALE GENOMIC DNA]</scope>
    <source>
        <strain evidence="3 4">AN110305</strain>
    </source>
</reference>
<evidence type="ECO:0000256" key="1">
    <source>
        <dbReference type="SAM" id="MobiDB-lite"/>
    </source>
</evidence>
<dbReference type="EMBL" id="VUOB01000010">
    <property type="protein sequence ID" value="KAA2264841.1"/>
    <property type="molecule type" value="Genomic_DNA"/>
</dbReference>
<sequence length="221" mass="23205">MDESTPPENPQGEPATPQPGLTPQGQQQPGFPQQPDFTPQPSFMPQAGFPQPGVAQQPGFPVQQPQGGFLGGYPGMMNEAQSVSAPLRRPVTVVASFWLWVLAVLAWPLGALARDLAEQGDQFGDSGVRVGVLLQVFLLSCVALGFLWAAFLLLSGNWGGRLALCGGAVLGLIVTVENLVDGVDLSPTAITVLVLRLVLPLAAATLSFLPPVKPYFAANTP</sequence>
<protein>
    <submittedName>
        <fullName evidence="3">Uncharacterized protein</fullName>
    </submittedName>
</protein>
<evidence type="ECO:0000256" key="2">
    <source>
        <dbReference type="SAM" id="Phobius"/>
    </source>
</evidence>
<evidence type="ECO:0000313" key="4">
    <source>
        <dbReference type="Proteomes" id="UP000323454"/>
    </source>
</evidence>
<dbReference type="SUPFAM" id="SSF81995">
    <property type="entry name" value="beta-sandwich domain of Sec23/24"/>
    <property type="match status" value="1"/>
</dbReference>
<feature type="transmembrane region" description="Helical" evidence="2">
    <location>
        <begin position="132"/>
        <end position="154"/>
    </location>
</feature>
<feature type="transmembrane region" description="Helical" evidence="2">
    <location>
        <begin position="186"/>
        <end position="209"/>
    </location>
</feature>
<dbReference type="Proteomes" id="UP000323454">
    <property type="component" value="Unassembled WGS sequence"/>
</dbReference>
<comment type="caution">
    <text evidence="3">The sequence shown here is derived from an EMBL/GenBank/DDBJ whole genome shotgun (WGS) entry which is preliminary data.</text>
</comment>